<feature type="compositionally biased region" description="Low complexity" evidence="1">
    <location>
        <begin position="3416"/>
        <end position="3430"/>
    </location>
</feature>
<dbReference type="SUPFAM" id="SSF57903">
    <property type="entry name" value="FYVE/PHD zinc finger"/>
    <property type="match status" value="1"/>
</dbReference>
<proteinExistence type="predicted"/>
<feature type="compositionally biased region" description="Basic and acidic residues" evidence="1">
    <location>
        <begin position="90"/>
        <end position="112"/>
    </location>
</feature>
<feature type="compositionally biased region" description="Polar residues" evidence="1">
    <location>
        <begin position="3395"/>
        <end position="3409"/>
    </location>
</feature>
<feature type="region of interest" description="Disordered" evidence="1">
    <location>
        <begin position="1"/>
        <end position="249"/>
    </location>
</feature>
<dbReference type="GO" id="GO:0016491">
    <property type="term" value="F:oxidoreductase activity"/>
    <property type="evidence" value="ECO:0007669"/>
    <property type="project" value="InterPro"/>
</dbReference>
<dbReference type="Pfam" id="PF01593">
    <property type="entry name" value="Amino_oxidase"/>
    <property type="match status" value="1"/>
</dbReference>
<feature type="compositionally biased region" description="Basic and acidic residues" evidence="1">
    <location>
        <begin position="2838"/>
        <end position="2855"/>
    </location>
</feature>
<feature type="compositionally biased region" description="Basic and acidic residues" evidence="1">
    <location>
        <begin position="2350"/>
        <end position="2381"/>
    </location>
</feature>
<name>A0A0F7UAA6_NEOCL</name>
<dbReference type="InterPro" id="IPR050281">
    <property type="entry name" value="Flavin_monoamine_oxidase"/>
</dbReference>
<feature type="region of interest" description="Disordered" evidence="1">
    <location>
        <begin position="2717"/>
        <end position="2784"/>
    </location>
</feature>
<feature type="region of interest" description="Disordered" evidence="1">
    <location>
        <begin position="1270"/>
        <end position="1368"/>
    </location>
</feature>
<feature type="compositionally biased region" description="Low complexity" evidence="1">
    <location>
        <begin position="2979"/>
        <end position="2988"/>
    </location>
</feature>
<dbReference type="Gene3D" id="3.30.40.10">
    <property type="entry name" value="Zinc/RING finger domain, C3HC4 (zinc finger)"/>
    <property type="match status" value="1"/>
</dbReference>
<dbReference type="SUPFAM" id="SSF54373">
    <property type="entry name" value="FAD-linked reductases, C-terminal domain"/>
    <property type="match status" value="1"/>
</dbReference>
<feature type="region of interest" description="Disordered" evidence="1">
    <location>
        <begin position="2936"/>
        <end position="3127"/>
    </location>
</feature>
<dbReference type="Gene3D" id="3.90.660.10">
    <property type="match status" value="1"/>
</dbReference>
<feature type="region of interest" description="Disordered" evidence="1">
    <location>
        <begin position="962"/>
        <end position="997"/>
    </location>
</feature>
<feature type="compositionally biased region" description="Basic and acidic residues" evidence="1">
    <location>
        <begin position="3052"/>
        <end position="3076"/>
    </location>
</feature>
<feature type="compositionally biased region" description="Basic and acidic residues" evidence="1">
    <location>
        <begin position="1512"/>
        <end position="1521"/>
    </location>
</feature>
<dbReference type="PANTHER" id="PTHR10742">
    <property type="entry name" value="FLAVIN MONOAMINE OXIDASE"/>
    <property type="match status" value="1"/>
</dbReference>
<feature type="region of interest" description="Disordered" evidence="1">
    <location>
        <begin position="3191"/>
        <end position="3218"/>
    </location>
</feature>
<feature type="compositionally biased region" description="Acidic residues" evidence="1">
    <location>
        <begin position="1698"/>
        <end position="1715"/>
    </location>
</feature>
<evidence type="ECO:0000313" key="3">
    <source>
        <dbReference type="EMBL" id="CEL65926.1"/>
    </source>
</evidence>
<feature type="compositionally biased region" description="Basic and acidic residues" evidence="1">
    <location>
        <begin position="3006"/>
        <end position="3016"/>
    </location>
</feature>
<feature type="region of interest" description="Disordered" evidence="1">
    <location>
        <begin position="1745"/>
        <end position="1779"/>
    </location>
</feature>
<feature type="region of interest" description="Disordered" evidence="1">
    <location>
        <begin position="3380"/>
        <end position="3491"/>
    </location>
</feature>
<feature type="region of interest" description="Disordered" evidence="1">
    <location>
        <begin position="1026"/>
        <end position="1052"/>
    </location>
</feature>
<feature type="compositionally biased region" description="Basic and acidic residues" evidence="1">
    <location>
        <begin position="2531"/>
        <end position="2548"/>
    </location>
</feature>
<feature type="region of interest" description="Disordered" evidence="1">
    <location>
        <begin position="2822"/>
        <end position="2855"/>
    </location>
</feature>
<feature type="compositionally biased region" description="Basic and acidic residues" evidence="1">
    <location>
        <begin position="2286"/>
        <end position="2300"/>
    </location>
</feature>
<feature type="compositionally biased region" description="Basic and acidic residues" evidence="1">
    <location>
        <begin position="3293"/>
        <end position="3308"/>
    </location>
</feature>
<dbReference type="Pfam" id="PF13450">
    <property type="entry name" value="NAD_binding_8"/>
    <property type="match status" value="1"/>
</dbReference>
<feature type="compositionally biased region" description="Basic and acidic residues" evidence="1">
    <location>
        <begin position="2717"/>
        <end position="2733"/>
    </location>
</feature>
<feature type="region of interest" description="Disordered" evidence="1">
    <location>
        <begin position="1672"/>
        <end position="1715"/>
    </location>
</feature>
<feature type="compositionally biased region" description="Acidic residues" evidence="1">
    <location>
        <begin position="2382"/>
        <end position="2391"/>
    </location>
</feature>
<feature type="region of interest" description="Disordered" evidence="1">
    <location>
        <begin position="1421"/>
        <end position="1441"/>
    </location>
</feature>
<feature type="region of interest" description="Disordered" evidence="1">
    <location>
        <begin position="315"/>
        <end position="360"/>
    </location>
</feature>
<feature type="compositionally biased region" description="Basic and acidic residues" evidence="1">
    <location>
        <begin position="2653"/>
        <end position="2673"/>
    </location>
</feature>
<feature type="region of interest" description="Disordered" evidence="1">
    <location>
        <begin position="797"/>
        <end position="835"/>
    </location>
</feature>
<feature type="compositionally biased region" description="Low complexity" evidence="1">
    <location>
        <begin position="23"/>
        <end position="41"/>
    </location>
</feature>
<accession>A0A0F7UAA6</accession>
<reference evidence="3" key="1">
    <citation type="journal article" date="2015" name="PLoS ONE">
        <title>Comprehensive Evaluation of Toxoplasma gondii VEG and Neospora caninum LIV Genomes with Tachyzoite Stage Transcriptome and Proteome Defines Novel Transcript Features.</title>
        <authorList>
            <person name="Ramaprasad A."/>
            <person name="Mourier T."/>
            <person name="Naeem R."/>
            <person name="Malas T.B."/>
            <person name="Moussa E."/>
            <person name="Panigrahi A."/>
            <person name="Vermont S.J."/>
            <person name="Otto T.D."/>
            <person name="Wastling J."/>
            <person name="Pain A."/>
        </authorList>
    </citation>
    <scope>NUCLEOTIDE SEQUENCE</scope>
    <source>
        <strain evidence="3">Liverpool</strain>
    </source>
</reference>
<feature type="compositionally biased region" description="Low complexity" evidence="1">
    <location>
        <begin position="1422"/>
        <end position="1441"/>
    </location>
</feature>
<feature type="domain" description="Amine oxidase" evidence="2">
    <location>
        <begin position="1786"/>
        <end position="1966"/>
    </location>
</feature>
<feature type="region of interest" description="Disordered" evidence="1">
    <location>
        <begin position="2000"/>
        <end position="2032"/>
    </location>
</feature>
<feature type="region of interest" description="Disordered" evidence="1">
    <location>
        <begin position="485"/>
        <end position="533"/>
    </location>
</feature>
<feature type="compositionally biased region" description="Basic and acidic residues" evidence="1">
    <location>
        <begin position="1107"/>
        <end position="1139"/>
    </location>
</feature>
<dbReference type="Gene3D" id="3.50.50.60">
    <property type="entry name" value="FAD/NAD(P)-binding domain"/>
    <property type="match status" value="2"/>
</dbReference>
<feature type="region of interest" description="Disordered" evidence="1">
    <location>
        <begin position="2286"/>
        <end position="2393"/>
    </location>
</feature>
<dbReference type="InterPro" id="IPR013083">
    <property type="entry name" value="Znf_RING/FYVE/PHD"/>
</dbReference>
<evidence type="ECO:0000259" key="2">
    <source>
        <dbReference type="Pfam" id="PF01593"/>
    </source>
</evidence>
<dbReference type="InterPro" id="IPR011011">
    <property type="entry name" value="Znf_FYVE_PHD"/>
</dbReference>
<feature type="compositionally biased region" description="Basic residues" evidence="1">
    <location>
        <begin position="2945"/>
        <end position="2966"/>
    </location>
</feature>
<feature type="compositionally biased region" description="Polar residues" evidence="1">
    <location>
        <begin position="3198"/>
        <end position="3211"/>
    </location>
</feature>
<feature type="compositionally biased region" description="Acidic residues" evidence="1">
    <location>
        <begin position="113"/>
        <end position="123"/>
    </location>
</feature>
<evidence type="ECO:0000256" key="1">
    <source>
        <dbReference type="SAM" id="MobiDB-lite"/>
    </source>
</evidence>
<dbReference type="PANTHER" id="PTHR10742:SF415">
    <property type="entry name" value="CHROMOSOME UNDETERMINED SCAFFOLD_56, WHOLE GENOME SHOTGUN SEQUENCE"/>
    <property type="match status" value="1"/>
</dbReference>
<feature type="compositionally biased region" description="Basic and acidic residues" evidence="1">
    <location>
        <begin position="2602"/>
        <end position="2629"/>
    </location>
</feature>
<organism evidence="3">
    <name type="scientific">Neospora caninum (strain Liverpool)</name>
    <dbReference type="NCBI Taxonomy" id="572307"/>
    <lineage>
        <taxon>Eukaryota</taxon>
        <taxon>Sar</taxon>
        <taxon>Alveolata</taxon>
        <taxon>Apicomplexa</taxon>
        <taxon>Conoidasida</taxon>
        <taxon>Coccidia</taxon>
        <taxon>Eucoccidiorida</taxon>
        <taxon>Eimeriorina</taxon>
        <taxon>Sarcocystidae</taxon>
        <taxon>Neospora</taxon>
    </lineage>
</organism>
<feature type="region of interest" description="Disordered" evidence="1">
    <location>
        <begin position="2602"/>
        <end position="2691"/>
    </location>
</feature>
<feature type="region of interest" description="Disordered" evidence="1">
    <location>
        <begin position="1079"/>
        <end position="1196"/>
    </location>
</feature>
<gene>
    <name evidence="3" type="ORF">BN1204_017570</name>
</gene>
<feature type="region of interest" description="Disordered" evidence="1">
    <location>
        <begin position="2454"/>
        <end position="2548"/>
    </location>
</feature>
<sequence>MEVDGADVRKGVRLLPDTPKVPPSSSASSESSSSLPQPNHSLTRSVPNSHSDEATGLPCRKEGNKNATASLREKGKRRVKLLMDAPESCSYEKRLDKHEPDTEIPRKCHEDDGDREDGGEESGSEGGLPLRRRLCNSPSDFPVSSHLFSPAGRPQRHVMRSKYRDMLKGKWTPPASRCLEDPVKEKHKRKRKKTDGEPEQSTPQLAPPPDPALQLKKQRRVSSDKVTGETMVKGGAIGQARSQHGQERRSVLLESRVSLHSFLQSSFFHESQSASAHSPTPTSLRGPKKIGLFSHLDFLWSHLFPFGSSPEASRRLASRTTPCGLSPSHEHSGRSGQAGGMKSDSRSLPSSRSATPGHRASGFVFRRDQSAVASGGLGSPALGLASPWKTGEGFASFAAQSPPQRAKEKTPVQLVDASSAWSGPPGGQKEAHLPEKATLETKGSIPLCRRALCGAAPPVDLLGFGLPARELASVLRQRRLTVQTTHGQVLQEGTVPREQGAERSEEAAALPEGRSDGAKQGHPDTGQGPRLQVFSEPASTLPSSLELSASSILPSSSACLPSTSLRSLFSSLSPPLSRVKAAETPRVEQFALKCDCVVIGAGVSGLAAAAYLRRCGAKVLLVEARSRVGGRTFTTRLPARQLPGGRTVKDIHVDLGANYMHCVTRFRRRQKRTAPPGRLGVRKGQEARFSVAKDAEFPATASLGESTGKARGGVQWQPEPLRDCRWRREPSRSVSGVAAVLRPLVADVCGKQNWESTFFCNWYDDGTGSRISPASIVRVFHVLELIRQRAAAKLAHFPAPSSSVPGTAKRKASDEEHQGRPGGTPPSRNEAQGDTEYAGATSVPDVASASVSSSARVPACVVVPTSEVEEVVPGPTAFPLSCSYAADCFALPLRTYLNLRSSSSPPSSSLHLLPHAAAPRLVHRGASLTSSSRGEGHEKAGSGGAAEVCPCVCGAEEDLLSSGNPRSAARPGFGAETASAEADDGAKSREKKRKTRTSLIASSAFPSYYPLGGALRCQCTEADEEAGEGSWAPERTSAALPPQAKTRAPGQGTVTGMSLSTPTCCAVCCTGQCRKRRGGMGVARREETFPRGSLIGPGTPAGAASRSSDRKACVASLRRDKAGGKERDEPSNAGGRRETTSPVNRSRGDASSMGQEKQAGESAVQLQARGADPTGTGTDSGGCHSPPSLGDGGRTAKGCISAAKGALEAPKSQAASSPSLRVHEHAVLRPVFPAALCTDSGCRRSAWDILEECIREVLEEECLPVCEGPQLRPGEEEDPDKAQAARPSLSLSKQGSDKKLRKAGLAGDAEASKRGVSQTPVNRPAPPFALEDTSGQTKAPVGNEADAVAGPAEKGRGKAGARPRGSTFPLTDQEMRMLFVQLQSRLGYVGDLREQSVSALRNFPFEVAVLAHRGHDRLAARSCGPLSPESSGPSEDASSSLSQVLPFGAAVAAPSASPPSSLPLPAAGSVVLSSQSSARLPQARDADAPAPAQSLLQRPGSLPFCAALRGNGEGDGKRTAQTEEVQSLLEPPAVAQETSRGSLQGTHVAEPMSLLRPFPMYQSSAALRAQQQQLVYTLQREQQQPGPRVNPFNAWTASGADKIVVEGWNFLPAFLALQVHPFILTGAVADFVEVAQPREEATGKTDCKADETLETEASWPVRVRVKAHPAAVEFTKSHGLPTTRRRKERASEPRTGTEEESETTEEALPTEETENTEATFFDVYAKFAIVALPVSQLSPSFLAPPAGSADRASPFHARKKSATAANQSGTPTNAEGSALPRSTGLLQFYPALSLEKQQALTRIAMGVHNKVILRWHPADIFWERHQLQLNCLDQKFQFLNLHAYGKEGCLLAHAFPPFSNGYGGLQSDDAVVAEVLAVLQRMFGLPDKKFPPPVDYIVTRWQDDPLARGSYSFPAVNAFDDDTEILRAPHPAENPRVLFAGEYVSKAYFQCVDGAFDTGLRAAECVAHEGLHLPLPPREDKTPLALDVFTGCLSPRLEGGAAASATKANGEKEENDAESGHRESRPSSSVSTRMLTACPFTGFPMPGVPTALRGYYITDMSDAGLTDGEGSEPESAFTASADGRRCTAAKRAELELCEENFLRRCLDFLRAGGEEEEERDGTRNDVAGESFCTFLFPSQKFFYDAFLAHVPLVAGESNTDPASAELPSSTSLDPSETLCAVLASAVSFTKEELEEALATRSQDRLPSLASLGFLRNADACAPHEKNRGAGQRHSTSRAGETEAETVPRDFQELRDFLAFLAQHDLFARRRLLLPLWLAANRTLDERRTRRETPKGVKGDPVEGGDEAVEGGDEAVETEETVEWTGRRAAEAGTAAHGRVGRRASVAPLAERQRRGDVGDEDCWKASRRAEASGEAGSHADSETDSEGAETEEERRRLRWVYLRAAEVLTRHARAAAFLPSLSAIGLASFLVDSLPRLARRPTVAASGLRTARDMWTRSTEPREVKPENCLASLPENGNGEQLLRKPDRSAFPSSPAPHTSPQTAEKELASGACPSQTPPGSAPASCAVGREPPEKEKTGRSRELLRDASRFRRRPTACEFRRELENRLLHHLARSAFPSADIAATALRELLKAAQDGKGLNEDVHFREGREGSAGKASDRKARRGESTRVDSCMQSWKRPTRGCGQDAGALGRQDEAGEAARRNNDSRGNPKTEEDELGEAERGSSDDVSDEGAYHERLCWMCGVGGDLLLCDGDGEPERSRASLERARRNSEEGELSAAFSRGRKSFEQRQVPSPSAIGRQPGQQDPPPLTAAGRGGRSPSPRRCRRVFHLACVFPPPTNEELQQDAVWRCPICRFKSDDRRAAGPSVGRDSGASNLEERLAQPEGNDPRSESEVRLGQSLCVPVWEGHPWERASQGEREQREKLAKMRRFGTLSSLALHRVSLKKLFVEEVKCLLATTRRVRRRFEFLVRQRERREEMQQRKEQRRRRAEQRKEERRRKKRGRAKAAPGGAGDPTPGLGAAEALAEAGGGHSGKAGEGPAGTGAEERAREETRKGPSCRATLPAETRGQPVQTIDDAKRNPRGRPAVARETPDGEERNDEQSDSKKSSASEPKRTIRTRAVVAASAPAGNVDSDAGAEKSGGDDEDESDDDALFTEDGRPINPFVTASKDSRFSLALQVLKDFRDAGESGHLPLSRLAWHIQAGCRCCLDPARPEDACTSLDLEADAKKEDAGGRLSSSAGGVHGQSSRALRASDERGACKTLEGGSGDVRRCQCQRDENAERFERTKCKCDAAVLAAAAEAVASLACEAGTARDGGASPGWDMCAWEREETHGEKRQREGMDAKHVRPQTGSGVQPPEDEGAPLPSPGQAERVRVVRHVCESDILEDATPARNSFAWPTPSLPLHLLSRFATSPFVPRCSTPPPVPARGRESLSTPKPSTRTSAPSNLPPGAPARAPGLPQASGATSPSPPAPPDSVAPNLGSVAAQEKPAGACPTAPVRGEKKVERLSPVPDPVALRPSASPPMKVPCFSRGPMKAAAKATPYLKGCQSRMQPSSHGEFRLQGAHVSAERRLPSADAALRFSPPSAASKTPDDASQARLLRPT</sequence>
<feature type="region of interest" description="Disordered" evidence="1">
    <location>
        <begin position="1510"/>
        <end position="1544"/>
    </location>
</feature>
<feature type="compositionally biased region" description="Basic and acidic residues" evidence="1">
    <location>
        <begin position="1"/>
        <end position="10"/>
    </location>
</feature>
<feature type="region of interest" description="Disordered" evidence="1">
    <location>
        <begin position="3511"/>
        <end position="3567"/>
    </location>
</feature>
<feature type="compositionally biased region" description="Basic and acidic residues" evidence="1">
    <location>
        <begin position="2454"/>
        <end position="2466"/>
    </location>
</feature>
<dbReference type="InterPro" id="IPR036188">
    <property type="entry name" value="FAD/NAD-bd_sf"/>
</dbReference>
<feature type="region of interest" description="Disordered" evidence="1">
    <location>
        <begin position="3293"/>
        <end position="3333"/>
    </location>
</feature>
<feature type="region of interest" description="Disordered" evidence="1">
    <location>
        <begin position="2222"/>
        <end position="2246"/>
    </location>
</feature>
<feature type="compositionally biased region" description="Basic and acidic residues" evidence="1">
    <location>
        <begin position="513"/>
        <end position="522"/>
    </location>
</feature>
<dbReference type="InterPro" id="IPR002937">
    <property type="entry name" value="Amino_oxidase"/>
</dbReference>
<feature type="compositionally biased region" description="Acidic residues" evidence="1">
    <location>
        <begin position="2302"/>
        <end position="2321"/>
    </location>
</feature>
<dbReference type="SUPFAM" id="SSF51905">
    <property type="entry name" value="FAD/NAD(P)-binding domain"/>
    <property type="match status" value="2"/>
</dbReference>
<feature type="compositionally biased region" description="Gly residues" evidence="1">
    <location>
        <begin position="2989"/>
        <end position="3003"/>
    </location>
</feature>
<feature type="compositionally biased region" description="Acidic residues" evidence="1">
    <location>
        <begin position="3105"/>
        <end position="3116"/>
    </location>
</feature>
<protein>
    <submittedName>
        <fullName evidence="3">Amine oxidase, flavin-containing domain-containing protein, putative</fullName>
    </submittedName>
</protein>
<feature type="compositionally biased region" description="Polar residues" evidence="1">
    <location>
        <begin position="1763"/>
        <end position="1775"/>
    </location>
</feature>
<dbReference type="EMBL" id="LN714480">
    <property type="protein sequence ID" value="CEL65926.1"/>
    <property type="molecule type" value="Genomic_DNA"/>
</dbReference>